<keyword evidence="3 6" id="KW-0812">Transmembrane</keyword>
<evidence type="ECO:0000313" key="7">
    <source>
        <dbReference type="EMBL" id="GAT27070.1"/>
    </source>
</evidence>
<proteinExistence type="inferred from homology"/>
<comment type="similarity">
    <text evidence="2">Belongs to the paxB family.</text>
</comment>
<keyword evidence="4 6" id="KW-1133">Transmembrane helix</keyword>
<feature type="transmembrane region" description="Helical" evidence="6">
    <location>
        <begin position="128"/>
        <end position="150"/>
    </location>
</feature>
<dbReference type="InterPro" id="IPR039020">
    <property type="entry name" value="PaxB-like"/>
</dbReference>
<reference evidence="8" key="2">
    <citation type="submission" date="2016-02" db="EMBL/GenBank/DDBJ databases">
        <title>Genome sequencing of Aspergillus luchuensis NBRC 4314.</title>
        <authorList>
            <person name="Yamada O."/>
        </authorList>
    </citation>
    <scope>NUCLEOTIDE SEQUENCE [LARGE SCALE GENOMIC DNA]</scope>
    <source>
        <strain evidence="8">RIB 2604</strain>
    </source>
</reference>
<evidence type="ECO:0000313" key="8">
    <source>
        <dbReference type="Proteomes" id="UP000075230"/>
    </source>
</evidence>
<protein>
    <submittedName>
        <fullName evidence="7">PaxB</fullName>
    </submittedName>
</protein>
<dbReference type="Pfam" id="PF25129">
    <property type="entry name" value="Pyr4-TMTC"/>
    <property type="match status" value="1"/>
</dbReference>
<evidence type="ECO:0000256" key="6">
    <source>
        <dbReference type="SAM" id="Phobius"/>
    </source>
</evidence>
<evidence type="ECO:0000256" key="2">
    <source>
        <dbReference type="ARBA" id="ARBA00006757"/>
    </source>
</evidence>
<feature type="transmembrane region" description="Helical" evidence="6">
    <location>
        <begin position="74"/>
        <end position="93"/>
    </location>
</feature>
<evidence type="ECO:0000256" key="4">
    <source>
        <dbReference type="ARBA" id="ARBA00022989"/>
    </source>
</evidence>
<feature type="transmembrane region" description="Helical" evidence="6">
    <location>
        <begin position="13"/>
        <end position="36"/>
    </location>
</feature>
<dbReference type="GO" id="GO:0016829">
    <property type="term" value="F:lyase activity"/>
    <property type="evidence" value="ECO:0007669"/>
    <property type="project" value="InterPro"/>
</dbReference>
<dbReference type="VEuPathDB" id="FungiDB:ASPFODRAFT_150841"/>
<dbReference type="PANTHER" id="PTHR42038">
    <property type="match status" value="1"/>
</dbReference>
<accession>A0A146FMG5</accession>
<organism evidence="7 8">
    <name type="scientific">Aspergillus kawachii</name>
    <name type="common">White koji mold</name>
    <name type="synonym">Aspergillus awamori var. kawachi</name>
    <dbReference type="NCBI Taxonomy" id="1069201"/>
    <lineage>
        <taxon>Eukaryota</taxon>
        <taxon>Fungi</taxon>
        <taxon>Dikarya</taxon>
        <taxon>Ascomycota</taxon>
        <taxon>Pezizomycotina</taxon>
        <taxon>Eurotiomycetes</taxon>
        <taxon>Eurotiomycetidae</taxon>
        <taxon>Eurotiales</taxon>
        <taxon>Aspergillaceae</taxon>
        <taxon>Aspergillus</taxon>
        <taxon>Aspergillus subgen. Circumdati</taxon>
    </lineage>
</organism>
<comment type="subcellular location">
    <subcellularLocation>
        <location evidence="1">Membrane</location>
        <topology evidence="1">Multi-pass membrane protein</topology>
    </subcellularLocation>
</comment>
<sequence>MEAFDLSAAPPEFAVWAPTVYALNAYTNIIWLYVYYGMIYRSYKDKSFAMPLICQCLNIAWEITFGFLFSLDHWLISLTFQVATISNFGVIFAAIKFFRFTGSLTLIPEFYLRIKYWPEAFGWLGEPFMLWCCYLYLGFDLAYPVLFWYIQRREKEEAMAKAIKDR</sequence>
<dbReference type="PANTHER" id="PTHR42038:SF2">
    <property type="entry name" value="TERPENE CYCLASE AUSL"/>
    <property type="match status" value="1"/>
</dbReference>
<dbReference type="AlphaFoldDB" id="A0A146FMG5"/>
<evidence type="ECO:0000256" key="1">
    <source>
        <dbReference type="ARBA" id="ARBA00004141"/>
    </source>
</evidence>
<reference evidence="7 8" key="1">
    <citation type="journal article" date="2016" name="DNA Res.">
        <title>Genome sequence of Aspergillus luchuensis NBRC 4314.</title>
        <authorList>
            <person name="Yamada O."/>
            <person name="Machida M."/>
            <person name="Hosoyama A."/>
            <person name="Goto M."/>
            <person name="Takahashi T."/>
            <person name="Futagami T."/>
            <person name="Yamagata Y."/>
            <person name="Takeuchi M."/>
            <person name="Kobayashi T."/>
            <person name="Koike H."/>
            <person name="Abe K."/>
            <person name="Asai K."/>
            <person name="Arita M."/>
            <person name="Fujita N."/>
            <person name="Fukuda K."/>
            <person name="Higa K."/>
            <person name="Horikawa H."/>
            <person name="Ishikawa T."/>
            <person name="Jinno K."/>
            <person name="Kato Y."/>
            <person name="Kirimura K."/>
            <person name="Mizutani O."/>
            <person name="Nakasone K."/>
            <person name="Sano M."/>
            <person name="Shiraishi Y."/>
            <person name="Tsukahara M."/>
            <person name="Gomi K."/>
        </authorList>
    </citation>
    <scope>NUCLEOTIDE SEQUENCE [LARGE SCALE GENOMIC DNA]</scope>
    <source>
        <strain evidence="7 8">RIB 2604</strain>
    </source>
</reference>
<evidence type="ECO:0000256" key="3">
    <source>
        <dbReference type="ARBA" id="ARBA00022692"/>
    </source>
</evidence>
<comment type="caution">
    <text evidence="7">The sequence shown here is derived from an EMBL/GenBank/DDBJ whole genome shotgun (WGS) entry which is preliminary data.</text>
</comment>
<dbReference type="GO" id="GO:0016020">
    <property type="term" value="C:membrane"/>
    <property type="evidence" value="ECO:0007669"/>
    <property type="project" value="UniProtKB-SubCell"/>
</dbReference>
<name>A0A146FMG5_ASPKA</name>
<keyword evidence="5 6" id="KW-0472">Membrane</keyword>
<evidence type="ECO:0000256" key="5">
    <source>
        <dbReference type="ARBA" id="ARBA00023136"/>
    </source>
</evidence>
<dbReference type="EMBL" id="BCWF01000021">
    <property type="protein sequence ID" value="GAT27070.1"/>
    <property type="molecule type" value="Genomic_DNA"/>
</dbReference>
<dbReference type="Proteomes" id="UP000075230">
    <property type="component" value="Unassembled WGS sequence"/>
</dbReference>
<gene>
    <name evidence="7" type="ORF">RIB2604_02107530</name>
</gene>